<feature type="transmembrane region" description="Helical" evidence="2">
    <location>
        <begin position="234"/>
        <end position="256"/>
    </location>
</feature>
<evidence type="ECO:0000313" key="4">
    <source>
        <dbReference type="EMBL" id="KAF4611768.1"/>
    </source>
</evidence>
<name>A0A8H4QIX1_9AGAR</name>
<evidence type="ECO:0000259" key="3">
    <source>
        <dbReference type="Pfam" id="PF20151"/>
    </source>
</evidence>
<feature type="transmembrane region" description="Helical" evidence="2">
    <location>
        <begin position="118"/>
        <end position="139"/>
    </location>
</feature>
<feature type="transmembrane region" description="Helical" evidence="2">
    <location>
        <begin position="12"/>
        <end position="32"/>
    </location>
</feature>
<accession>A0A8H4QIX1</accession>
<proteinExistence type="predicted"/>
<keyword evidence="5" id="KW-1185">Reference proteome</keyword>
<keyword evidence="2" id="KW-1133">Transmembrane helix</keyword>
<feature type="transmembrane region" description="Helical" evidence="2">
    <location>
        <begin position="85"/>
        <end position="106"/>
    </location>
</feature>
<feature type="transmembrane region" description="Helical" evidence="2">
    <location>
        <begin position="171"/>
        <end position="191"/>
    </location>
</feature>
<comment type="caution">
    <text evidence="4">The sequence shown here is derived from an EMBL/GenBank/DDBJ whole genome shotgun (WGS) entry which is preliminary data.</text>
</comment>
<feature type="domain" description="DUF6533" evidence="3">
    <location>
        <begin position="20"/>
        <end position="60"/>
    </location>
</feature>
<feature type="transmembrane region" description="Helical" evidence="2">
    <location>
        <begin position="52"/>
        <end position="73"/>
    </location>
</feature>
<dbReference type="EMBL" id="JAACJL010000057">
    <property type="protein sequence ID" value="KAF4611768.1"/>
    <property type="molecule type" value="Genomic_DNA"/>
</dbReference>
<keyword evidence="2" id="KW-0472">Membrane</keyword>
<dbReference type="Pfam" id="PF20151">
    <property type="entry name" value="DUF6533"/>
    <property type="match status" value="1"/>
</dbReference>
<sequence>MDDKTLHTMVEQGMAVNLVGAACLTALVYDHILTLDQEVKAVWPARWSLAKFLFLFNRYPIAAMLLFNCISASRTYLPDDFCHFFMRWHSVVSTLSTITVQAILMLRVWALHRMSKTSLYIGFFFYIGGTITLIILLVYNYTKEQVILNDSLHSLPGCYAMTVPEIIAGQWITPLIVESVLFLLVISRAWFWWREGIAVPRIFTLLARDSALYFIIMFVMLLSNYLLFQLGPAFLSTLLVTPSTAAGCILGSHMILHLREMIEPYEDSDTNAVPMRRAVMISVTKTHEHDMDDLDSSRGTLSSHPPPRIPNRTFTQGSGHSPQLKPSTFAQAMYEKHRKDYQ</sequence>
<feature type="transmembrane region" description="Helical" evidence="2">
    <location>
        <begin position="211"/>
        <end position="228"/>
    </location>
</feature>
<evidence type="ECO:0000256" key="2">
    <source>
        <dbReference type="SAM" id="Phobius"/>
    </source>
</evidence>
<protein>
    <recommendedName>
        <fullName evidence="3">DUF6533 domain-containing protein</fullName>
    </recommendedName>
</protein>
<evidence type="ECO:0000313" key="5">
    <source>
        <dbReference type="Proteomes" id="UP000521872"/>
    </source>
</evidence>
<feature type="compositionally biased region" description="Polar residues" evidence="1">
    <location>
        <begin position="312"/>
        <end position="330"/>
    </location>
</feature>
<feature type="region of interest" description="Disordered" evidence="1">
    <location>
        <begin position="289"/>
        <end position="342"/>
    </location>
</feature>
<reference evidence="4 5" key="1">
    <citation type="submission" date="2019-12" db="EMBL/GenBank/DDBJ databases">
        <authorList>
            <person name="Floudas D."/>
            <person name="Bentzer J."/>
            <person name="Ahren D."/>
            <person name="Johansson T."/>
            <person name="Persson P."/>
            <person name="Tunlid A."/>
        </authorList>
    </citation>
    <scope>NUCLEOTIDE SEQUENCE [LARGE SCALE GENOMIC DNA]</scope>
    <source>
        <strain evidence="4 5">CBS 102.39</strain>
    </source>
</reference>
<gene>
    <name evidence="4" type="ORF">D9613_003739</name>
</gene>
<dbReference type="AlphaFoldDB" id="A0A8H4QIX1"/>
<dbReference type="InterPro" id="IPR045340">
    <property type="entry name" value="DUF6533"/>
</dbReference>
<keyword evidence="2" id="KW-0812">Transmembrane</keyword>
<evidence type="ECO:0000256" key="1">
    <source>
        <dbReference type="SAM" id="MobiDB-lite"/>
    </source>
</evidence>
<dbReference type="PROSITE" id="PS51257">
    <property type="entry name" value="PROKAR_LIPOPROTEIN"/>
    <property type="match status" value="1"/>
</dbReference>
<dbReference type="Proteomes" id="UP000521872">
    <property type="component" value="Unassembled WGS sequence"/>
</dbReference>
<organism evidence="4 5">
    <name type="scientific">Agrocybe pediades</name>
    <dbReference type="NCBI Taxonomy" id="84607"/>
    <lineage>
        <taxon>Eukaryota</taxon>
        <taxon>Fungi</taxon>
        <taxon>Dikarya</taxon>
        <taxon>Basidiomycota</taxon>
        <taxon>Agaricomycotina</taxon>
        <taxon>Agaricomycetes</taxon>
        <taxon>Agaricomycetidae</taxon>
        <taxon>Agaricales</taxon>
        <taxon>Agaricineae</taxon>
        <taxon>Strophariaceae</taxon>
        <taxon>Agrocybe</taxon>
    </lineage>
</organism>